<dbReference type="STRING" id="350688.Clos_1869"/>
<sequence>MLLSERSIYFERIKFRNAFPFCVRDGESYIYMGRNYSLQIVVDETIKVPEAKLSRGKFVVPVENKDFDRVRLTLENWYKDKVKKKIFERVA</sequence>
<proteinExistence type="predicted"/>
<evidence type="ECO:0000313" key="1">
    <source>
        <dbReference type="EMBL" id="ABW19409.1"/>
    </source>
</evidence>
<evidence type="ECO:0000313" key="2">
    <source>
        <dbReference type="Proteomes" id="UP000000269"/>
    </source>
</evidence>
<dbReference type="KEGG" id="aoe:Clos_1869"/>
<gene>
    <name evidence="1" type="ordered locus">Clos_1869</name>
</gene>
<dbReference type="AlphaFoldDB" id="A8MHX7"/>
<dbReference type="Proteomes" id="UP000000269">
    <property type="component" value="Chromosome"/>
</dbReference>
<dbReference type="HOGENOM" id="CLU_2420504_0_0_9"/>
<name>A8MHX7_ALKOO</name>
<dbReference type="EMBL" id="CP000853">
    <property type="protein sequence ID" value="ABW19409.1"/>
    <property type="molecule type" value="Genomic_DNA"/>
</dbReference>
<reference evidence="2" key="1">
    <citation type="submission" date="2007-10" db="EMBL/GenBank/DDBJ databases">
        <title>Complete genome of Alkaliphilus oremlandii OhILAs.</title>
        <authorList>
            <person name="Copeland A."/>
            <person name="Lucas S."/>
            <person name="Lapidus A."/>
            <person name="Barry K."/>
            <person name="Detter J.C."/>
            <person name="Glavina del Rio T."/>
            <person name="Hammon N."/>
            <person name="Israni S."/>
            <person name="Dalin E."/>
            <person name="Tice H."/>
            <person name="Pitluck S."/>
            <person name="Chain P."/>
            <person name="Malfatti S."/>
            <person name="Shin M."/>
            <person name="Vergez L."/>
            <person name="Schmutz J."/>
            <person name="Larimer F."/>
            <person name="Land M."/>
            <person name="Hauser L."/>
            <person name="Kyrpides N."/>
            <person name="Mikhailova N."/>
            <person name="Stolz J.F."/>
            <person name="Dawson A."/>
            <person name="Fisher E."/>
            <person name="Crable B."/>
            <person name="Perera E."/>
            <person name="Lisak J."/>
            <person name="Ranganathan M."/>
            <person name="Basu P."/>
            <person name="Richardson P."/>
        </authorList>
    </citation>
    <scope>NUCLEOTIDE SEQUENCE [LARGE SCALE GENOMIC DNA]</scope>
    <source>
        <strain evidence="2">OhILAs</strain>
    </source>
</reference>
<accession>A8MHX7</accession>
<keyword evidence="2" id="KW-1185">Reference proteome</keyword>
<protein>
    <submittedName>
        <fullName evidence="1">Uncharacterized protein</fullName>
    </submittedName>
</protein>
<organism evidence="1 2">
    <name type="scientific">Alkaliphilus oremlandii (strain OhILAs)</name>
    <name type="common">Clostridium oremlandii (strain OhILAs)</name>
    <dbReference type="NCBI Taxonomy" id="350688"/>
    <lineage>
        <taxon>Bacteria</taxon>
        <taxon>Bacillati</taxon>
        <taxon>Bacillota</taxon>
        <taxon>Clostridia</taxon>
        <taxon>Peptostreptococcales</taxon>
        <taxon>Natronincolaceae</taxon>
        <taxon>Alkaliphilus</taxon>
    </lineage>
</organism>